<dbReference type="PANTHER" id="PTHR44943">
    <property type="entry name" value="CELLULOSE SYNTHASE OPERON PROTEIN C"/>
    <property type="match status" value="1"/>
</dbReference>
<dbReference type="NCBIfam" id="TIGR04390">
    <property type="entry name" value="OMP_YaiO_dom"/>
    <property type="match status" value="1"/>
</dbReference>
<dbReference type="PROSITE" id="PS51782">
    <property type="entry name" value="LYSM"/>
    <property type="match status" value="1"/>
</dbReference>
<dbReference type="Pfam" id="PF19413">
    <property type="entry name" value="YaiO"/>
    <property type="match status" value="1"/>
</dbReference>
<dbReference type="InterPro" id="IPR051685">
    <property type="entry name" value="Ycf3/AcsC/BcsC/TPR_MFPF"/>
</dbReference>
<dbReference type="EMBL" id="BJYT01000004">
    <property type="protein sequence ID" value="GEO08836.1"/>
    <property type="molecule type" value="Genomic_DNA"/>
</dbReference>
<sequence length="552" mass="63148">MYFNHTVIHGQNFLSLAKTYNLSPNIIASFNKLSLGVNLREGEVIKVPAARTNFFYRLQPNSFHEYIPVFHRVTENGPLSTISKKYGIPDTTIQRMNSLSTKTVKAGDQLTVGYLKIRKDYENISNAPTRPDTISPAASSSPTSTLKSTAALQDTTISNEPDVNSDKLFEQARRIAFDKKDYATALLLCFQALKKSPDYSDIRIFAGRIYTWTDKLDSAVAQFNYVLEHEPDNKDVYVGYSDLLYWNDQYSKALEVCDKGLSYYGTSKDLLIRKVKILRALKRPGEAQEVLEQLLKIDRTNTEARALLQRNKDEVLKNKLGMSYEYNYFDKQFNDPWHIASIDYSRQTKMGSVGAHLNYANRFRSGGLQYELDAYPHISKYFYSYISGAYSTNVGVFAKYRGGFSLYSILPKSMEGEVGIRYLYFSDATLIYTAAISKYYKSWLFTARTYITPGEKSTSHTYNFTTRYYYGGADDYFLITLGRGISPDETGAVLLNNKEFDKLVTLKTTIGFRHEFKKKYLLTLDAGWMNQEYRPKTKGNQLSTGISYQVRF</sequence>
<feature type="region of interest" description="Disordered" evidence="4">
    <location>
        <begin position="126"/>
        <end position="145"/>
    </location>
</feature>
<dbReference type="InterPro" id="IPR030887">
    <property type="entry name" value="Beta-barrel_YaiO"/>
</dbReference>
<reference evidence="6 7" key="1">
    <citation type="submission" date="2019-07" db="EMBL/GenBank/DDBJ databases">
        <title>Whole genome shotgun sequence of Segetibacter aerophilus NBRC 106135.</title>
        <authorList>
            <person name="Hosoyama A."/>
            <person name="Uohara A."/>
            <person name="Ohji S."/>
            <person name="Ichikawa N."/>
        </authorList>
    </citation>
    <scope>NUCLEOTIDE SEQUENCE [LARGE SCALE GENOMIC DNA]</scope>
    <source>
        <strain evidence="6 7">NBRC 106135</strain>
    </source>
</reference>
<organism evidence="6 7">
    <name type="scientific">Segetibacter aerophilus</name>
    <dbReference type="NCBI Taxonomy" id="670293"/>
    <lineage>
        <taxon>Bacteria</taxon>
        <taxon>Pseudomonadati</taxon>
        <taxon>Bacteroidota</taxon>
        <taxon>Chitinophagia</taxon>
        <taxon>Chitinophagales</taxon>
        <taxon>Chitinophagaceae</taxon>
        <taxon>Segetibacter</taxon>
    </lineage>
</organism>
<gene>
    <name evidence="6" type="ORF">SAE01_13320</name>
</gene>
<evidence type="ECO:0000313" key="6">
    <source>
        <dbReference type="EMBL" id="GEO08836.1"/>
    </source>
</evidence>
<dbReference type="Pfam" id="PF14559">
    <property type="entry name" value="TPR_19"/>
    <property type="match status" value="1"/>
</dbReference>
<evidence type="ECO:0000256" key="4">
    <source>
        <dbReference type="SAM" id="MobiDB-lite"/>
    </source>
</evidence>
<evidence type="ECO:0000256" key="2">
    <source>
        <dbReference type="ARBA" id="ARBA00022803"/>
    </source>
</evidence>
<dbReference type="PANTHER" id="PTHR44943:SF8">
    <property type="entry name" value="TPR REPEAT-CONTAINING PROTEIN MJ0263"/>
    <property type="match status" value="1"/>
</dbReference>
<accession>A0A512BA37</accession>
<keyword evidence="7" id="KW-1185">Reference proteome</keyword>
<dbReference type="AlphaFoldDB" id="A0A512BA37"/>
<dbReference type="Pfam" id="PF01476">
    <property type="entry name" value="LysM"/>
    <property type="match status" value="2"/>
</dbReference>
<dbReference type="InterPro" id="IPR019734">
    <property type="entry name" value="TPR_rpt"/>
</dbReference>
<evidence type="ECO:0000259" key="5">
    <source>
        <dbReference type="PROSITE" id="PS51782"/>
    </source>
</evidence>
<dbReference type="Proteomes" id="UP000321513">
    <property type="component" value="Unassembled WGS sequence"/>
</dbReference>
<evidence type="ECO:0000313" key="7">
    <source>
        <dbReference type="Proteomes" id="UP000321513"/>
    </source>
</evidence>
<dbReference type="SMART" id="SM00257">
    <property type="entry name" value="LysM"/>
    <property type="match status" value="2"/>
</dbReference>
<dbReference type="InterPro" id="IPR011990">
    <property type="entry name" value="TPR-like_helical_dom_sf"/>
</dbReference>
<feature type="domain" description="LysM" evidence="5">
    <location>
        <begin position="69"/>
        <end position="112"/>
    </location>
</feature>
<dbReference type="Gene3D" id="1.25.40.10">
    <property type="entry name" value="Tetratricopeptide repeat domain"/>
    <property type="match status" value="1"/>
</dbReference>
<feature type="compositionally biased region" description="Low complexity" evidence="4">
    <location>
        <begin position="133"/>
        <end position="145"/>
    </location>
</feature>
<keyword evidence="2 3" id="KW-0802">TPR repeat</keyword>
<keyword evidence="1" id="KW-0677">Repeat</keyword>
<protein>
    <recommendedName>
        <fullName evidence="5">LysM domain-containing protein</fullName>
    </recommendedName>
</protein>
<dbReference type="SUPFAM" id="SSF48452">
    <property type="entry name" value="TPR-like"/>
    <property type="match status" value="1"/>
</dbReference>
<evidence type="ECO:0000256" key="1">
    <source>
        <dbReference type="ARBA" id="ARBA00022737"/>
    </source>
</evidence>
<evidence type="ECO:0000256" key="3">
    <source>
        <dbReference type="PROSITE-ProRule" id="PRU00339"/>
    </source>
</evidence>
<dbReference type="InterPro" id="IPR018392">
    <property type="entry name" value="LysM"/>
</dbReference>
<comment type="caution">
    <text evidence="6">The sequence shown here is derived from an EMBL/GenBank/DDBJ whole genome shotgun (WGS) entry which is preliminary data.</text>
</comment>
<feature type="repeat" description="TPR" evidence="3">
    <location>
        <begin position="200"/>
        <end position="233"/>
    </location>
</feature>
<proteinExistence type="predicted"/>
<name>A0A512BA37_9BACT</name>
<dbReference type="PROSITE" id="PS50005">
    <property type="entry name" value="TPR"/>
    <property type="match status" value="1"/>
</dbReference>